<organism evidence="1 2">
    <name type="scientific">uncultured phage cr11_1</name>
    <dbReference type="NCBI Taxonomy" id="2772067"/>
    <lineage>
        <taxon>Viruses</taxon>
        <taxon>Duplodnaviria</taxon>
        <taxon>Heunggongvirae</taxon>
        <taxon>Uroviricota</taxon>
        <taxon>Caudoviricetes</taxon>
        <taxon>Crassvirales</taxon>
        <taxon>Intestiviridae</taxon>
        <taxon>Crudevirinae</taxon>
        <taxon>Delmidovirus</taxon>
        <taxon>Delmidovirus splanchnicus</taxon>
    </lineage>
</organism>
<dbReference type="Pfam" id="PF22337">
    <property type="entry name" value="Phage_fiber_rpt"/>
    <property type="match status" value="2"/>
</dbReference>
<evidence type="ECO:0000313" key="2">
    <source>
        <dbReference type="Proteomes" id="UP000593979"/>
    </source>
</evidence>
<dbReference type="Proteomes" id="UP000593979">
    <property type="component" value="Segment"/>
</dbReference>
<evidence type="ECO:0000313" key="1">
    <source>
        <dbReference type="EMBL" id="QOR58789.1"/>
    </source>
</evidence>
<reference evidence="1 2" key="1">
    <citation type="submission" date="2020-07" db="EMBL/GenBank/DDBJ databases">
        <title>Taxonomic proposal: Crassvirales, a new order of highly abundant and diverse bacterial viruses.</title>
        <authorList>
            <person name="Shkoporov A.N."/>
            <person name="Stockdale S.R."/>
            <person name="Guerin E."/>
            <person name="Ross R.P."/>
            <person name="Hill C."/>
        </authorList>
    </citation>
    <scope>NUCLEOTIDE SEQUENCE [LARGE SCALE GENOMIC DNA]</scope>
</reference>
<proteinExistence type="predicted"/>
<dbReference type="EMBL" id="MT774383">
    <property type="protein sequence ID" value="QOR58789.1"/>
    <property type="molecule type" value="Genomic_DNA"/>
</dbReference>
<keyword evidence="2" id="KW-1185">Reference proteome</keyword>
<dbReference type="GeneID" id="65129270"/>
<protein>
    <submittedName>
        <fullName evidence="1">Tail protein</fullName>
    </submittedName>
</protein>
<name>A0A7M1RZ01_9CAUD</name>
<sequence>MEDLSKIVETLAANNQKLRVAVTKTSAQGEEAQKTTPNMMSFSNNENSIWFNGKLYGALFLHQVDGLTNESTNEEIIKVIGAATEERFKHIHSFILNGGLIIANDELDMCYCIANSDNTAKNIRIKWLSYKTSLLYRSIIFTLKNNSWSCNVIKRELTDGLTADIYKSALGTSIQMPNTVGGIAAGTTVATLNGKKQNEIIDMLLFPEQQPQVVAPSATILLSSDFINNEIMEVGMAAPVAGTNIKTAFNQGYGRVAGQPDKKRAGALNSEASFIYYGGQESNKTLPTKVVLGTMQYNYHAAYAQGEQLVTSWGNKASVQPNPLPAGTVNSGAVYIYGTYPYFANGADASTSNGDGSMPSAPVPNNKLKLYKWTDTLIGAKFASEASSGTRLEFKFPSTKNVTKVEFYNTVSGKWEVFASANYAISDAGNIQVQGVPVAYKKLTTQGAMSGALQLRFTVANVSRSENDEPDTYNGEPITDEVFRMLAANSTTLPFVEESIAMLAAAEPRTRPVGVAAFAVNFEPGGQAPLDARTVVGTKADLINAATYAAKNYYQGMLVIVKDTQEVYVLKDIAKITSADYSGWKRVDGGGVTQTVVENVLTSTSTTHALSAAQGKILNDSKLNKTDVVNNLTTVDTSKALSAAQGKALNDRIASIGNVYKYKGTKANISEVIAITNAFVGDVYNVEAEFSVGGKKYPAGTNVACIKNTSTTEHTEANWDPLGGTVDLSAYATKAEMNSGLNSKINTSAIKNDLTTGGATNVLSAEQGKILKQMIDQATADGGIVIE</sequence>
<accession>A0A7M1RZ01</accession>
<dbReference type="KEGG" id="vg:65129270"/>
<dbReference type="InterPro" id="IPR054500">
    <property type="entry name" value="Phage_fiber_rpt"/>
</dbReference>
<dbReference type="RefSeq" id="YP_010110947.1">
    <property type="nucleotide sequence ID" value="NC_055876.1"/>
</dbReference>